<dbReference type="Pfam" id="PF00071">
    <property type="entry name" value="Ras"/>
    <property type="match status" value="1"/>
</dbReference>
<dbReference type="GO" id="GO:0022627">
    <property type="term" value="C:cytosolic small ribosomal subunit"/>
    <property type="evidence" value="ECO:0007669"/>
    <property type="project" value="TreeGrafter"/>
</dbReference>
<dbReference type="InterPro" id="IPR027417">
    <property type="entry name" value="P-loop_NTPase"/>
</dbReference>
<evidence type="ECO:0000256" key="2">
    <source>
        <dbReference type="ARBA" id="ARBA00022980"/>
    </source>
</evidence>
<dbReference type="GO" id="GO:0005525">
    <property type="term" value="F:GTP binding"/>
    <property type="evidence" value="ECO:0007669"/>
    <property type="project" value="InterPro"/>
</dbReference>
<feature type="region of interest" description="Disordered" evidence="4">
    <location>
        <begin position="134"/>
        <end position="181"/>
    </location>
</feature>
<dbReference type="PROSITE" id="PS00948">
    <property type="entry name" value="RIBOSOMAL_S7E"/>
    <property type="match status" value="1"/>
</dbReference>
<dbReference type="PROSITE" id="PS51421">
    <property type="entry name" value="RAS"/>
    <property type="match status" value="1"/>
</dbReference>
<dbReference type="InterPro" id="IPR000554">
    <property type="entry name" value="Ribosomal_eS7"/>
</dbReference>
<dbReference type="InterPro" id="IPR005225">
    <property type="entry name" value="Small_GTP-bd"/>
</dbReference>
<dbReference type="EMBL" id="CAJVPD010000004">
    <property type="protein sequence ID" value="CAG8219073.1"/>
    <property type="molecule type" value="Genomic_DNA"/>
</dbReference>
<dbReference type="Proteomes" id="UP001152592">
    <property type="component" value="Unassembled WGS sequence"/>
</dbReference>
<comment type="caution">
    <text evidence="5">The sequence shown here is derived from an EMBL/GenBank/DDBJ whole genome shotgun (WGS) entry which is preliminary data.</text>
</comment>
<dbReference type="PROSITE" id="PS51419">
    <property type="entry name" value="RAB"/>
    <property type="match status" value="1"/>
</dbReference>
<dbReference type="FunFam" id="3.40.50.300:FF:000611">
    <property type="entry name" value="RAB GTPase Vps21/Ypt51, putative"/>
    <property type="match status" value="1"/>
</dbReference>
<sequence>MSESASANAPKPSSSVKLVLLGEAAVGKSSLVLRFVNNDFQENKEPTIGAAFLTQKCSLPTRTIKFEIWDTAGQERFASLAPMYYRNAQAALVVYDVTKPSSLTKAKHWVAELQRQASPGIVIALVGNKLDLTNDGGEASEVPAETEGADSAAQDEQGTGEEDDAQDAVPGDARKVSTREATSYAEEESLLFFETSAKTGTNVVDVFTAIANAIPESSLKTGRGTGAGTGQTSLGARSTEDARVNLGDRNAATAKEARPKRNRRSHSKFPSIQSANLPSVDITTSTSRSTPSLAIMAAINKIATNSPSRQNPSELETAIAGALFDLESNTQDLKATLRPLQFVSAREVEVGHGKKAIIVFVPVPLLANFHKIQQRLTRELEKKFSDRHVLFVAQRRILPRPKRSVNSRSTQTQKRPRSRTLTAVHDSILADLVYPVEIVGKRVRTKEDGSKTLKVILDEKERGGVDHRLDAYGEVYRRLTGRAVAFEFPQSGAEF</sequence>
<evidence type="ECO:0000256" key="1">
    <source>
        <dbReference type="ARBA" id="ARBA00007820"/>
    </source>
</evidence>
<accession>A0A9W4I4R4</accession>
<name>A0A9W4I4R4_9EURO</name>
<reference evidence="5" key="1">
    <citation type="submission" date="2021-07" db="EMBL/GenBank/DDBJ databases">
        <authorList>
            <person name="Branca A.L. A."/>
        </authorList>
    </citation>
    <scope>NUCLEOTIDE SEQUENCE</scope>
</reference>
<organism evidence="5 6">
    <name type="scientific">Penicillium salamii</name>
    <dbReference type="NCBI Taxonomy" id="1612424"/>
    <lineage>
        <taxon>Eukaryota</taxon>
        <taxon>Fungi</taxon>
        <taxon>Dikarya</taxon>
        <taxon>Ascomycota</taxon>
        <taxon>Pezizomycotina</taxon>
        <taxon>Eurotiomycetes</taxon>
        <taxon>Eurotiomycetidae</taxon>
        <taxon>Eurotiales</taxon>
        <taxon>Aspergillaceae</taxon>
        <taxon>Penicillium</taxon>
    </lineage>
</organism>
<dbReference type="SMART" id="SM00174">
    <property type="entry name" value="RHO"/>
    <property type="match status" value="1"/>
</dbReference>
<evidence type="ECO:0000313" key="6">
    <source>
        <dbReference type="Proteomes" id="UP001152592"/>
    </source>
</evidence>
<dbReference type="InterPro" id="IPR001806">
    <property type="entry name" value="Small_GTPase"/>
</dbReference>
<gene>
    <name evidence="5" type="ORF">PSALAMII_LOCUS32</name>
</gene>
<dbReference type="Pfam" id="PF01251">
    <property type="entry name" value="Ribosomal_S7e"/>
    <property type="match status" value="1"/>
</dbReference>
<feature type="compositionally biased region" description="Basic residues" evidence="4">
    <location>
        <begin position="258"/>
        <end position="267"/>
    </location>
</feature>
<protein>
    <recommendedName>
        <fullName evidence="7">40S ribosomal protein S7</fullName>
    </recommendedName>
</protein>
<dbReference type="GO" id="GO:0003924">
    <property type="term" value="F:GTPase activity"/>
    <property type="evidence" value="ECO:0007669"/>
    <property type="project" value="InterPro"/>
</dbReference>
<keyword evidence="3" id="KW-0687">Ribonucleoprotein</keyword>
<dbReference type="Gene3D" id="3.40.50.300">
    <property type="entry name" value="P-loop containing nucleotide triphosphate hydrolases"/>
    <property type="match status" value="1"/>
</dbReference>
<dbReference type="GO" id="GO:0032040">
    <property type="term" value="C:small-subunit processome"/>
    <property type="evidence" value="ECO:0007669"/>
    <property type="project" value="TreeGrafter"/>
</dbReference>
<dbReference type="PANTHER" id="PTHR11278:SF0">
    <property type="entry name" value="SMALL RIBOSOMAL SUBUNIT PROTEIN ES7"/>
    <property type="match status" value="1"/>
</dbReference>
<evidence type="ECO:0000256" key="3">
    <source>
        <dbReference type="ARBA" id="ARBA00023274"/>
    </source>
</evidence>
<dbReference type="SUPFAM" id="SSF52540">
    <property type="entry name" value="P-loop containing nucleoside triphosphate hydrolases"/>
    <property type="match status" value="1"/>
</dbReference>
<evidence type="ECO:0000256" key="4">
    <source>
        <dbReference type="SAM" id="MobiDB-lite"/>
    </source>
</evidence>
<dbReference type="GO" id="GO:0006364">
    <property type="term" value="P:rRNA processing"/>
    <property type="evidence" value="ECO:0007669"/>
    <property type="project" value="TreeGrafter"/>
</dbReference>
<dbReference type="AlphaFoldDB" id="A0A9W4I4R4"/>
<evidence type="ECO:0008006" key="7">
    <source>
        <dbReference type="Google" id="ProtNLM"/>
    </source>
</evidence>
<dbReference type="GO" id="GO:0030686">
    <property type="term" value="C:90S preribosome"/>
    <property type="evidence" value="ECO:0007669"/>
    <property type="project" value="TreeGrafter"/>
</dbReference>
<keyword evidence="2" id="KW-0689">Ribosomal protein</keyword>
<dbReference type="CDD" id="cd01860">
    <property type="entry name" value="Rab5_related"/>
    <property type="match status" value="1"/>
</dbReference>
<dbReference type="PROSITE" id="PS51420">
    <property type="entry name" value="RHO"/>
    <property type="match status" value="1"/>
</dbReference>
<dbReference type="NCBIfam" id="TIGR00231">
    <property type="entry name" value="small_GTP"/>
    <property type="match status" value="1"/>
</dbReference>
<dbReference type="InterPro" id="IPR047861">
    <property type="entry name" value="Ribosomal_eS7_CS"/>
</dbReference>
<feature type="region of interest" description="Disordered" evidence="4">
    <location>
        <begin position="218"/>
        <end position="275"/>
    </location>
</feature>
<dbReference type="GO" id="GO:0042274">
    <property type="term" value="P:ribosomal small subunit biogenesis"/>
    <property type="evidence" value="ECO:0007669"/>
    <property type="project" value="TreeGrafter"/>
</dbReference>
<dbReference type="GO" id="GO:0003735">
    <property type="term" value="F:structural constituent of ribosome"/>
    <property type="evidence" value="ECO:0007669"/>
    <property type="project" value="InterPro"/>
</dbReference>
<dbReference type="SMART" id="SM00176">
    <property type="entry name" value="RAN"/>
    <property type="match status" value="1"/>
</dbReference>
<dbReference type="GO" id="GO:0006412">
    <property type="term" value="P:translation"/>
    <property type="evidence" value="ECO:0007669"/>
    <property type="project" value="InterPro"/>
</dbReference>
<dbReference type="SMART" id="SM00175">
    <property type="entry name" value="RAB"/>
    <property type="match status" value="1"/>
</dbReference>
<proteinExistence type="inferred from homology"/>
<dbReference type="PANTHER" id="PTHR11278">
    <property type="entry name" value="40S RIBOSOMAL PROTEIN S7"/>
    <property type="match status" value="1"/>
</dbReference>
<dbReference type="PRINTS" id="PR00449">
    <property type="entry name" value="RASTRNSFRMNG"/>
</dbReference>
<comment type="similarity">
    <text evidence="1">Belongs to the eukaryotic ribosomal protein eS7 family.</text>
</comment>
<dbReference type="OrthoDB" id="1724687at2759"/>
<dbReference type="SMART" id="SM00173">
    <property type="entry name" value="RAS"/>
    <property type="match status" value="1"/>
</dbReference>
<evidence type="ECO:0000313" key="5">
    <source>
        <dbReference type="EMBL" id="CAG8219073.1"/>
    </source>
</evidence>